<dbReference type="CDD" id="cd09601">
    <property type="entry name" value="M1_APN-Q_like"/>
    <property type="match status" value="1"/>
</dbReference>
<evidence type="ECO:0000256" key="16">
    <source>
        <dbReference type="PIRSR" id="PIRSR634016-3"/>
    </source>
</evidence>
<evidence type="ECO:0000256" key="12">
    <source>
        <dbReference type="ARBA" id="ARBA00023136"/>
    </source>
</evidence>
<dbReference type="GO" id="GO:0005615">
    <property type="term" value="C:extracellular space"/>
    <property type="evidence" value="ECO:0007669"/>
    <property type="project" value="TreeGrafter"/>
</dbReference>
<dbReference type="GO" id="GO:0070006">
    <property type="term" value="F:metalloaminopeptidase activity"/>
    <property type="evidence" value="ECO:0007669"/>
    <property type="project" value="TreeGrafter"/>
</dbReference>
<dbReference type="SUPFAM" id="SSF63737">
    <property type="entry name" value="Leukotriene A4 hydrolase N-terminal domain"/>
    <property type="match status" value="1"/>
</dbReference>
<dbReference type="Proteomes" id="UP001367676">
    <property type="component" value="Unassembled WGS sequence"/>
</dbReference>
<comment type="similarity">
    <text evidence="2 18">Belongs to the peptidase M1 family.</text>
</comment>
<keyword evidence="10 16" id="KW-0862">Zinc</keyword>
<comment type="caution">
    <text evidence="22">The sequence shown here is derived from an EMBL/GenBank/DDBJ whole genome shotgun (WGS) entry which is preliminary data.</text>
</comment>
<dbReference type="Gene3D" id="1.25.50.20">
    <property type="match status" value="1"/>
</dbReference>
<keyword evidence="5" id="KW-0336">GPI-anchor</keyword>
<dbReference type="EMBL" id="JBBCAQ010000036">
    <property type="protein sequence ID" value="KAK7575870.1"/>
    <property type="molecule type" value="Genomic_DNA"/>
</dbReference>
<feature type="binding site" evidence="16">
    <location>
        <position position="374"/>
    </location>
    <ligand>
        <name>Zn(2+)</name>
        <dbReference type="ChEBI" id="CHEBI:29105"/>
        <note>catalytic</note>
    </ligand>
</feature>
<keyword evidence="6 18" id="KW-0645">Protease</keyword>
<dbReference type="SUPFAM" id="SSF55486">
    <property type="entry name" value="Metalloproteases ('zincins'), catalytic domain"/>
    <property type="match status" value="1"/>
</dbReference>
<dbReference type="InterPro" id="IPR001930">
    <property type="entry name" value="Peptidase_M1"/>
</dbReference>
<dbReference type="GO" id="GO:0008270">
    <property type="term" value="F:zinc ion binding"/>
    <property type="evidence" value="ECO:0007669"/>
    <property type="project" value="UniProtKB-UniRule"/>
</dbReference>
<dbReference type="Gene3D" id="2.60.40.1910">
    <property type="match status" value="1"/>
</dbReference>
<keyword evidence="12" id="KW-0472">Membrane</keyword>
<feature type="active site" description="Proton acceptor" evidence="15">
    <location>
        <position position="371"/>
    </location>
</feature>
<proteinExistence type="inferred from homology"/>
<dbReference type="PRINTS" id="PR00756">
    <property type="entry name" value="ALADIPTASE"/>
</dbReference>
<keyword evidence="4" id="KW-1003">Cell membrane</keyword>
<evidence type="ECO:0000256" key="10">
    <source>
        <dbReference type="ARBA" id="ARBA00022833"/>
    </source>
</evidence>
<evidence type="ECO:0000313" key="22">
    <source>
        <dbReference type="EMBL" id="KAK7575870.1"/>
    </source>
</evidence>
<evidence type="ECO:0000256" key="6">
    <source>
        <dbReference type="ARBA" id="ARBA00022670"/>
    </source>
</evidence>
<evidence type="ECO:0000256" key="8">
    <source>
        <dbReference type="ARBA" id="ARBA00022729"/>
    </source>
</evidence>
<dbReference type="InterPro" id="IPR034016">
    <property type="entry name" value="M1_APN-typ"/>
</dbReference>
<name>A0AAN9T7B2_9HEMI</name>
<dbReference type="Pfam" id="PF11838">
    <property type="entry name" value="ERAP1_C"/>
    <property type="match status" value="1"/>
</dbReference>
<keyword evidence="13" id="KW-0325">Glycoprotein</keyword>
<dbReference type="InterPro" id="IPR045357">
    <property type="entry name" value="Aminopeptidase_N-like_N"/>
</dbReference>
<keyword evidence="7 16" id="KW-0479">Metal-binding</keyword>
<evidence type="ECO:0000259" key="21">
    <source>
        <dbReference type="Pfam" id="PF17900"/>
    </source>
</evidence>
<dbReference type="GO" id="GO:0005886">
    <property type="term" value="C:plasma membrane"/>
    <property type="evidence" value="ECO:0007669"/>
    <property type="project" value="UniProtKB-SubCell"/>
</dbReference>
<evidence type="ECO:0000256" key="11">
    <source>
        <dbReference type="ARBA" id="ARBA00023049"/>
    </source>
</evidence>
<keyword evidence="3 18" id="KW-0031">Aminopeptidase</keyword>
<dbReference type="AlphaFoldDB" id="A0AAN9T7B2"/>
<evidence type="ECO:0000256" key="14">
    <source>
        <dbReference type="ARBA" id="ARBA00023288"/>
    </source>
</evidence>
<evidence type="ECO:0000256" key="9">
    <source>
        <dbReference type="ARBA" id="ARBA00022801"/>
    </source>
</evidence>
<feature type="domain" description="ERAP1-like C-terminal" evidence="20">
    <location>
        <begin position="610"/>
        <end position="870"/>
    </location>
</feature>
<evidence type="ECO:0000256" key="4">
    <source>
        <dbReference type="ARBA" id="ARBA00022475"/>
    </source>
</evidence>
<dbReference type="GO" id="GO:0005737">
    <property type="term" value="C:cytoplasm"/>
    <property type="evidence" value="ECO:0007669"/>
    <property type="project" value="TreeGrafter"/>
</dbReference>
<sequence>MLVFSSSNSFLIFANLLFVFKVLYSNALIPPPKRSRDHRPMGFINFAKRLDTEFLGSPAKGVHSESLVFPKKMTVFRLPAHIRPRSYALKIVIDNEHSVFFGEVKINVSVAEDSNTVLLHSYRLDIEEVTLYYKNDIISSWFIVDADNQLLRIQTNSTLWRNEVYEIKVKFGSRMNTELVGIYRSAYSIGTKIKFLTLTQFEPRQAFPCFDEPHFRATFDIRVARYQHEIALSNMPLMATSSPDPSIGNRVWNSFYRTPPMPTYLVAFVVAEDFTNISEYSGKYELWAAKNKINEYSYAQSWLARAVKRAEEYTGIEFMLPHLKLVVVNDFYRGAMENWGLMIFKANQVKFEENEDDPRVRHYVQIIVFHETIHQWFGNYVTIKWWDSLWLKEGFATLLPYLIEVSVNPSGNMHDIFIHDIEIKAFENDGTVDRIPMTLPVNTPAEIDRQFNTINYEKAASVLHMLHYIVSPNTFQKALQIYLHTGYTAGGGVTSPDDLWAAFDQQLFLENRSLGNGLTVGQTMKSWTHQVGYPIIIVTRYNKGDRDDIGFKQEPFRSAFAEHSVTKQEWTVPLTCTKGSNPNFNDTLPKLWLLDKEEVILPNEVGTDEWIVCNVRQTGYYRLNYDEESWRLIADVLYSSPEQINRLNRHQIIYDVFTMIKSYRMPYSSVFKIICSLDQENDTLMWRSVTPLADRLLMEFEGTNAYEKLKKFLKKRFNKIYKKVGFYEKSNEARGVRYLRPRLLRAICELDNNDCLSKANAEFNKHNSIDSVPAYSQYAVISAALKINSSSDLTWKKLRYYFTKQTNPLDDEDLMNSFRSLKDESTIKKFLSDLSVGKSDELQKYSLGIVLNHYHGSMAALHFIQEMLPKIR</sequence>
<keyword evidence="11 18" id="KW-0482">Metalloprotease</keyword>
<dbReference type="GO" id="GO:0042277">
    <property type="term" value="F:peptide binding"/>
    <property type="evidence" value="ECO:0007669"/>
    <property type="project" value="TreeGrafter"/>
</dbReference>
<dbReference type="Gene3D" id="2.60.40.1730">
    <property type="entry name" value="tricorn interacting facor f3 domain"/>
    <property type="match status" value="1"/>
</dbReference>
<dbReference type="PANTHER" id="PTHR11533">
    <property type="entry name" value="PROTEASE M1 ZINC METALLOPROTEASE"/>
    <property type="match status" value="1"/>
</dbReference>
<keyword evidence="9 18" id="KW-0378">Hydrolase</keyword>
<comment type="subcellular location">
    <subcellularLocation>
        <location evidence="1">Cell membrane</location>
        <topology evidence="1">Lipid-anchor</topology>
        <topology evidence="1">GPI-anchor</topology>
    </subcellularLocation>
</comment>
<evidence type="ECO:0000256" key="7">
    <source>
        <dbReference type="ARBA" id="ARBA00022723"/>
    </source>
</evidence>
<evidence type="ECO:0000256" key="5">
    <source>
        <dbReference type="ARBA" id="ARBA00022622"/>
    </source>
</evidence>
<evidence type="ECO:0000259" key="19">
    <source>
        <dbReference type="Pfam" id="PF01433"/>
    </source>
</evidence>
<dbReference type="FunFam" id="1.10.390.10:FF:000013">
    <property type="entry name" value="Aminopeptidase N"/>
    <property type="match status" value="1"/>
</dbReference>
<reference evidence="22 23" key="1">
    <citation type="submission" date="2024-03" db="EMBL/GenBank/DDBJ databases">
        <title>Adaptation during the transition from Ophiocordyceps entomopathogen to insect associate is accompanied by gene loss and intensified selection.</title>
        <authorList>
            <person name="Ward C.M."/>
            <person name="Onetto C.A."/>
            <person name="Borneman A.R."/>
        </authorList>
    </citation>
    <scope>NUCLEOTIDE SEQUENCE [LARGE SCALE GENOMIC DNA]</scope>
    <source>
        <strain evidence="22">AWRI1</strain>
        <tissue evidence="22">Single Adult Female</tissue>
    </source>
</reference>
<dbReference type="GO" id="GO:0098552">
    <property type="term" value="C:side of membrane"/>
    <property type="evidence" value="ECO:0007669"/>
    <property type="project" value="UniProtKB-KW"/>
</dbReference>
<dbReference type="Gene3D" id="1.10.390.10">
    <property type="entry name" value="Neutral Protease Domain 2"/>
    <property type="match status" value="1"/>
</dbReference>
<keyword evidence="8" id="KW-0732">Signal</keyword>
<accession>A0AAN9T7B2</accession>
<dbReference type="InterPro" id="IPR050344">
    <property type="entry name" value="Peptidase_M1_aminopeptidases"/>
</dbReference>
<evidence type="ECO:0000313" key="23">
    <source>
        <dbReference type="Proteomes" id="UP001367676"/>
    </source>
</evidence>
<dbReference type="InterPro" id="IPR024571">
    <property type="entry name" value="ERAP1-like_C_dom"/>
</dbReference>
<comment type="cofactor">
    <cofactor evidence="16 18">
        <name>Zn(2+)</name>
        <dbReference type="ChEBI" id="CHEBI:29105"/>
    </cofactor>
    <text evidence="16 18">Binds 1 zinc ion per subunit.</text>
</comment>
<dbReference type="GO" id="GO:0043171">
    <property type="term" value="P:peptide catabolic process"/>
    <property type="evidence" value="ECO:0007669"/>
    <property type="project" value="TreeGrafter"/>
</dbReference>
<evidence type="ECO:0000256" key="2">
    <source>
        <dbReference type="ARBA" id="ARBA00010136"/>
    </source>
</evidence>
<feature type="domain" description="Aminopeptidase N-like N-terminal" evidence="21">
    <location>
        <begin position="84"/>
        <end position="265"/>
    </location>
</feature>
<dbReference type="FunFam" id="2.60.40.1910:FF:000008">
    <property type="entry name" value="Aminopeptidase"/>
    <property type="match status" value="1"/>
</dbReference>
<protein>
    <recommendedName>
        <fullName evidence="18">Aminopeptidase</fullName>
        <ecNumber evidence="18">3.4.11.-</ecNumber>
    </recommendedName>
</protein>
<keyword evidence="23" id="KW-1185">Reference proteome</keyword>
<evidence type="ECO:0000256" key="18">
    <source>
        <dbReference type="RuleBase" id="RU364040"/>
    </source>
</evidence>
<dbReference type="PANTHER" id="PTHR11533:SF299">
    <property type="entry name" value="AMINOPEPTIDASE"/>
    <property type="match status" value="1"/>
</dbReference>
<dbReference type="InterPro" id="IPR027268">
    <property type="entry name" value="Peptidase_M4/M1_CTD_sf"/>
</dbReference>
<feature type="binding site" evidence="16">
    <location>
        <position position="393"/>
    </location>
    <ligand>
        <name>Zn(2+)</name>
        <dbReference type="ChEBI" id="CHEBI:29105"/>
        <note>catalytic</note>
    </ligand>
</feature>
<dbReference type="InterPro" id="IPR042097">
    <property type="entry name" value="Aminopeptidase_N-like_N_sf"/>
</dbReference>
<evidence type="ECO:0000256" key="1">
    <source>
        <dbReference type="ARBA" id="ARBA00004609"/>
    </source>
</evidence>
<evidence type="ECO:0000259" key="20">
    <source>
        <dbReference type="Pfam" id="PF11838"/>
    </source>
</evidence>
<dbReference type="Pfam" id="PF01433">
    <property type="entry name" value="Peptidase_M1"/>
    <property type="match status" value="1"/>
</dbReference>
<evidence type="ECO:0000256" key="13">
    <source>
        <dbReference type="ARBA" id="ARBA00023180"/>
    </source>
</evidence>
<evidence type="ECO:0000256" key="15">
    <source>
        <dbReference type="PIRSR" id="PIRSR634016-1"/>
    </source>
</evidence>
<feature type="site" description="Transition state stabilizer" evidence="17">
    <location>
        <position position="456"/>
    </location>
</feature>
<dbReference type="GO" id="GO:0006508">
    <property type="term" value="P:proteolysis"/>
    <property type="evidence" value="ECO:0007669"/>
    <property type="project" value="UniProtKB-KW"/>
</dbReference>
<dbReference type="InterPro" id="IPR014782">
    <property type="entry name" value="Peptidase_M1_dom"/>
</dbReference>
<evidence type="ECO:0000256" key="17">
    <source>
        <dbReference type="PIRSR" id="PIRSR634016-4"/>
    </source>
</evidence>
<feature type="binding site" evidence="16">
    <location>
        <position position="370"/>
    </location>
    <ligand>
        <name>Zn(2+)</name>
        <dbReference type="ChEBI" id="CHEBI:29105"/>
        <note>catalytic</note>
    </ligand>
</feature>
<gene>
    <name evidence="22" type="ORF">V9T40_012156</name>
</gene>
<keyword evidence="14" id="KW-0449">Lipoprotein</keyword>
<dbReference type="Pfam" id="PF17900">
    <property type="entry name" value="Peptidase_M1_N"/>
    <property type="match status" value="1"/>
</dbReference>
<dbReference type="EC" id="3.4.11.-" evidence="18"/>
<evidence type="ECO:0000256" key="3">
    <source>
        <dbReference type="ARBA" id="ARBA00022438"/>
    </source>
</evidence>
<feature type="domain" description="Peptidase M1 membrane alanine aminopeptidase" evidence="19">
    <location>
        <begin position="303"/>
        <end position="527"/>
    </location>
</feature>
<organism evidence="22 23">
    <name type="scientific">Parthenolecanium corni</name>
    <dbReference type="NCBI Taxonomy" id="536013"/>
    <lineage>
        <taxon>Eukaryota</taxon>
        <taxon>Metazoa</taxon>
        <taxon>Ecdysozoa</taxon>
        <taxon>Arthropoda</taxon>
        <taxon>Hexapoda</taxon>
        <taxon>Insecta</taxon>
        <taxon>Pterygota</taxon>
        <taxon>Neoptera</taxon>
        <taxon>Paraneoptera</taxon>
        <taxon>Hemiptera</taxon>
        <taxon>Sternorrhyncha</taxon>
        <taxon>Coccoidea</taxon>
        <taxon>Coccidae</taxon>
        <taxon>Parthenolecanium</taxon>
    </lineage>
</organism>